<dbReference type="InterPro" id="IPR022630">
    <property type="entry name" value="S-AdoMet_synt_C"/>
</dbReference>
<evidence type="ECO:0000256" key="6">
    <source>
        <dbReference type="ARBA" id="ARBA00022741"/>
    </source>
</evidence>
<feature type="binding site" evidence="10">
    <location>
        <position position="19"/>
    </location>
    <ligand>
        <name>Mg(2+)</name>
        <dbReference type="ChEBI" id="CHEBI:18420"/>
    </ligand>
</feature>
<feature type="domain" description="S-adenosylmethionine synthetase C-terminal" evidence="15">
    <location>
        <begin position="230"/>
        <end position="371"/>
    </location>
</feature>
<gene>
    <name evidence="10" type="primary">metK</name>
    <name evidence="16" type="ORF">VC03_04775</name>
</gene>
<evidence type="ECO:0000259" key="15">
    <source>
        <dbReference type="Pfam" id="PF02773"/>
    </source>
</evidence>
<evidence type="ECO:0000256" key="10">
    <source>
        <dbReference type="HAMAP-Rule" id="MF_00086"/>
    </source>
</evidence>
<feature type="binding site" description="in other chain" evidence="10">
    <location>
        <begin position="159"/>
        <end position="161"/>
    </location>
    <ligand>
        <name>ATP</name>
        <dbReference type="ChEBI" id="CHEBI:30616"/>
        <note>ligand shared between two neighboring subunits</note>
    </ligand>
</feature>
<keyword evidence="8 10" id="KW-0460">Magnesium</keyword>
<evidence type="ECO:0000256" key="11">
    <source>
        <dbReference type="RuleBase" id="RU000542"/>
    </source>
</evidence>
<keyword evidence="9 10" id="KW-0630">Potassium</keyword>
<feature type="binding site" evidence="10">
    <location>
        <position position="236"/>
    </location>
    <ligand>
        <name>L-methionine</name>
        <dbReference type="ChEBI" id="CHEBI:57844"/>
        <note>ligand shared between two neighboring subunits</note>
    </ligand>
</feature>
<dbReference type="GO" id="GO:0004478">
    <property type="term" value="F:methionine adenosyltransferase activity"/>
    <property type="evidence" value="ECO:0007669"/>
    <property type="project" value="UniProtKB-UniRule"/>
</dbReference>
<comment type="cofactor">
    <cofactor evidence="10">
        <name>Mg(2+)</name>
        <dbReference type="ChEBI" id="CHEBI:18420"/>
    </cofactor>
    <text evidence="10">Binds 2 divalent ions per subunit.</text>
</comment>
<dbReference type="GO" id="GO:0000287">
    <property type="term" value="F:magnesium ion binding"/>
    <property type="evidence" value="ECO:0007669"/>
    <property type="project" value="UniProtKB-UniRule"/>
</dbReference>
<dbReference type="KEGG" id="sns:VC03_04775"/>
<dbReference type="AlphaFoldDB" id="A0A0E3ZAP1"/>
<keyword evidence="5 10" id="KW-0479">Metal-binding</keyword>
<dbReference type="GO" id="GO:0006730">
    <property type="term" value="P:one-carbon metabolic process"/>
    <property type="evidence" value="ECO:0007669"/>
    <property type="project" value="UniProtKB-KW"/>
</dbReference>
<organism evidence="16 17">
    <name type="scientific">Sneathia vaginalis</name>
    <dbReference type="NCBI Taxonomy" id="187101"/>
    <lineage>
        <taxon>Bacteria</taxon>
        <taxon>Fusobacteriati</taxon>
        <taxon>Fusobacteriota</taxon>
        <taxon>Fusobacteriia</taxon>
        <taxon>Fusobacteriales</taxon>
        <taxon>Leptotrichiaceae</taxon>
        <taxon>Sneathia</taxon>
    </lineage>
</organism>
<evidence type="ECO:0000313" key="17">
    <source>
        <dbReference type="Proteomes" id="UP000033103"/>
    </source>
</evidence>
<dbReference type="PIRSF" id="PIRSF000497">
    <property type="entry name" value="MAT"/>
    <property type="match status" value="1"/>
</dbReference>
<evidence type="ECO:0000256" key="3">
    <source>
        <dbReference type="ARBA" id="ARBA00022563"/>
    </source>
</evidence>
<evidence type="ECO:0000256" key="1">
    <source>
        <dbReference type="ARBA" id="ARBA00005224"/>
    </source>
</evidence>
<feature type="domain" description="S-adenosylmethionine synthetase central" evidence="14">
    <location>
        <begin position="111"/>
        <end position="228"/>
    </location>
</feature>
<dbReference type="Proteomes" id="UP000033103">
    <property type="component" value="Chromosome"/>
</dbReference>
<dbReference type="GO" id="GO:0005524">
    <property type="term" value="F:ATP binding"/>
    <property type="evidence" value="ECO:0007669"/>
    <property type="project" value="UniProtKB-UniRule"/>
</dbReference>
<dbReference type="UniPathway" id="UPA00315">
    <property type="reaction ID" value="UER00080"/>
</dbReference>
<dbReference type="GO" id="GO:0005737">
    <property type="term" value="C:cytoplasm"/>
    <property type="evidence" value="ECO:0007669"/>
    <property type="project" value="UniProtKB-SubCell"/>
</dbReference>
<keyword evidence="7 10" id="KW-0067">ATP-binding</keyword>
<evidence type="ECO:0000256" key="8">
    <source>
        <dbReference type="ARBA" id="ARBA00022842"/>
    </source>
</evidence>
<dbReference type="FunFam" id="3.30.300.10:FF:000003">
    <property type="entry name" value="S-adenosylmethionine synthase"/>
    <property type="match status" value="1"/>
</dbReference>
<dbReference type="HOGENOM" id="CLU_041802_1_1_0"/>
<dbReference type="NCBIfam" id="TIGR01034">
    <property type="entry name" value="metK"/>
    <property type="match status" value="1"/>
</dbReference>
<dbReference type="InterPro" id="IPR002133">
    <property type="entry name" value="S-AdoMet_synthetase"/>
</dbReference>
<comment type="subunit">
    <text evidence="10">Homotetramer; dimer of dimers.</text>
</comment>
<dbReference type="Pfam" id="PF00438">
    <property type="entry name" value="S-AdoMet_synt_N"/>
    <property type="match status" value="1"/>
</dbReference>
<dbReference type="PROSITE" id="PS00377">
    <property type="entry name" value="ADOMET_SYNTHASE_2"/>
    <property type="match status" value="1"/>
</dbReference>
<dbReference type="EMBL" id="CP011280">
    <property type="protein sequence ID" value="AKC95802.1"/>
    <property type="molecule type" value="Genomic_DNA"/>
</dbReference>
<dbReference type="InterPro" id="IPR022636">
    <property type="entry name" value="S-AdoMet_synthetase_sfam"/>
</dbReference>
<comment type="pathway">
    <text evidence="1 10">Amino-acid biosynthesis; S-adenosyl-L-methionine biosynthesis; S-adenosyl-L-methionine from L-methionine: step 1/1.</text>
</comment>
<feature type="region of interest" description="Flexible loop" evidence="10">
    <location>
        <begin position="99"/>
        <end position="109"/>
    </location>
</feature>
<evidence type="ECO:0000259" key="13">
    <source>
        <dbReference type="Pfam" id="PF00438"/>
    </source>
</evidence>
<name>A0A0E3ZAP1_9FUSO</name>
<evidence type="ECO:0000256" key="12">
    <source>
        <dbReference type="RuleBase" id="RU004462"/>
    </source>
</evidence>
<dbReference type="Pfam" id="PF02773">
    <property type="entry name" value="S-AdoMet_synt_C"/>
    <property type="match status" value="1"/>
</dbReference>
<comment type="cofactor">
    <cofactor evidence="10">
        <name>K(+)</name>
        <dbReference type="ChEBI" id="CHEBI:29103"/>
    </cofactor>
    <text evidence="10">Binds 1 potassium ion per subunit.</text>
</comment>
<protein>
    <recommendedName>
        <fullName evidence="10">S-adenosylmethionine synthase</fullName>
        <shortName evidence="10">AdoMet synthase</shortName>
        <ecNumber evidence="10">2.5.1.6</ecNumber>
    </recommendedName>
    <alternativeName>
        <fullName evidence="10">MAT</fullName>
    </alternativeName>
    <alternativeName>
        <fullName evidence="10">Methionine adenosyltransferase</fullName>
    </alternativeName>
</protein>
<feature type="binding site" evidence="10">
    <location>
        <position position="259"/>
    </location>
    <ligand>
        <name>ATP</name>
        <dbReference type="ChEBI" id="CHEBI:30616"/>
        <note>ligand shared between two neighboring subunits</note>
    </ligand>
</feature>
<dbReference type="PANTHER" id="PTHR11964">
    <property type="entry name" value="S-ADENOSYLMETHIONINE SYNTHETASE"/>
    <property type="match status" value="1"/>
</dbReference>
<keyword evidence="3 10" id="KW-0554">One-carbon metabolism</keyword>
<dbReference type="PROSITE" id="PS00376">
    <property type="entry name" value="ADOMET_SYNTHASE_1"/>
    <property type="match status" value="1"/>
</dbReference>
<dbReference type="HAMAP" id="MF_00086">
    <property type="entry name" value="S_AdoMet_synth1"/>
    <property type="match status" value="1"/>
</dbReference>
<dbReference type="EC" id="2.5.1.6" evidence="10"/>
<evidence type="ECO:0000259" key="14">
    <source>
        <dbReference type="Pfam" id="PF02772"/>
    </source>
</evidence>
<feature type="binding site" description="in other chain" evidence="10">
    <location>
        <position position="17"/>
    </location>
    <ligand>
        <name>ATP</name>
        <dbReference type="ChEBI" id="CHEBI:30616"/>
        <note>ligand shared between two neighboring subunits</note>
    </ligand>
</feature>
<keyword evidence="17" id="KW-1185">Reference proteome</keyword>
<dbReference type="Gene3D" id="3.30.300.10">
    <property type="match status" value="3"/>
</dbReference>
<evidence type="ECO:0000256" key="7">
    <source>
        <dbReference type="ARBA" id="ARBA00022840"/>
    </source>
</evidence>
<proteinExistence type="inferred from homology"/>
<comment type="catalytic activity">
    <reaction evidence="10">
        <text>L-methionine + ATP + H2O = S-adenosyl-L-methionine + phosphate + diphosphate</text>
        <dbReference type="Rhea" id="RHEA:21080"/>
        <dbReference type="ChEBI" id="CHEBI:15377"/>
        <dbReference type="ChEBI" id="CHEBI:30616"/>
        <dbReference type="ChEBI" id="CHEBI:33019"/>
        <dbReference type="ChEBI" id="CHEBI:43474"/>
        <dbReference type="ChEBI" id="CHEBI:57844"/>
        <dbReference type="ChEBI" id="CHEBI:59789"/>
        <dbReference type="EC" id="2.5.1.6"/>
    </reaction>
</comment>
<dbReference type="PATRIC" id="fig|1069640.6.peg.946"/>
<feature type="binding site" description="in other chain" evidence="10">
    <location>
        <position position="58"/>
    </location>
    <ligand>
        <name>L-methionine</name>
        <dbReference type="ChEBI" id="CHEBI:57844"/>
        <note>ligand shared between two neighboring subunits</note>
    </ligand>
</feature>
<sequence length="384" mass="42179">MNNNYSFFTSEFVSPGHPDKICDQISDAILDECLADDVNSRVACETFATTGLILIGGEITTNTYVDVQTIARGVIKEIGYKPGLGFDYDCGVINTIHAQSPDISMGVDTGGAGDQGIMFGGAVDETPELMPLAITLAREIIKRLTKLTRDKTLPWARPDAKSQVTLKYDNDKIVGIDAIVLSVQHDESVTQDMIKEEVKNLVFEPVLRKYGYDLQDVKKIFINPTGRFVIGGPHGDTGLTGRKIIVDTYGGYFRHGGGAFSGKDPSKVDRSAAYMARYIAKNIVAAKLAKKCEVQLSYAIGVVDPISIKVETFNTSNVPEQKIEEVIPQLFNLSPRGIEKTLNLRTPNFKYKDLAAFGHIGRTDIELPWEKIDMVDKLLGAIHD</sequence>
<evidence type="ECO:0000256" key="4">
    <source>
        <dbReference type="ARBA" id="ARBA00022679"/>
    </source>
</evidence>
<keyword evidence="6 10" id="KW-0547">Nucleotide-binding</keyword>
<dbReference type="InterPro" id="IPR022628">
    <property type="entry name" value="S-AdoMet_synt_N"/>
</dbReference>
<dbReference type="InterPro" id="IPR022631">
    <property type="entry name" value="ADOMET_SYNTHASE_CS"/>
</dbReference>
<feature type="domain" description="S-adenosylmethionine synthetase N-terminal" evidence="13">
    <location>
        <begin position="7"/>
        <end position="101"/>
    </location>
</feature>
<keyword evidence="4 10" id="KW-0808">Transferase</keyword>
<dbReference type="CDD" id="cd18079">
    <property type="entry name" value="S-AdoMet_synt"/>
    <property type="match status" value="1"/>
</dbReference>
<evidence type="ECO:0000256" key="5">
    <source>
        <dbReference type="ARBA" id="ARBA00022723"/>
    </source>
</evidence>
<feature type="binding site" description="in other chain" evidence="10">
    <location>
        <position position="99"/>
    </location>
    <ligand>
        <name>L-methionine</name>
        <dbReference type="ChEBI" id="CHEBI:57844"/>
        <note>ligand shared between two neighboring subunits</note>
    </ligand>
</feature>
<dbReference type="SUPFAM" id="SSF55973">
    <property type="entry name" value="S-adenosylmethionine synthetase"/>
    <property type="match status" value="3"/>
</dbReference>
<dbReference type="OrthoDB" id="9801686at2"/>
<reference evidence="16 17" key="1">
    <citation type="journal article" date="2012" name="BMC Genomics">
        <title>Genomic sequence analysis and characterization of Sneathia amnii sp. nov.</title>
        <authorList>
            <consortium name="Vaginal Microbiome Consortium (additional members)"/>
            <person name="Harwich M.D.Jr."/>
            <person name="Serrano M.G."/>
            <person name="Fettweis J.M."/>
            <person name="Alves J.M."/>
            <person name="Reimers M.A."/>
            <person name="Buck G.A."/>
            <person name="Jefferson K.K."/>
        </authorList>
    </citation>
    <scope>NUCLEOTIDE SEQUENCE [LARGE SCALE GENOMIC DNA]</scope>
    <source>
        <strain evidence="16 17">SN35</strain>
    </source>
</reference>
<evidence type="ECO:0000256" key="9">
    <source>
        <dbReference type="ARBA" id="ARBA00022958"/>
    </source>
</evidence>
<comment type="subcellular location">
    <subcellularLocation>
        <location evidence="10 11">Cytoplasm</location>
    </subcellularLocation>
</comment>
<evidence type="ECO:0000313" key="16">
    <source>
        <dbReference type="EMBL" id="AKC95802.1"/>
    </source>
</evidence>
<feature type="binding site" description="in other chain" evidence="10">
    <location>
        <position position="267"/>
    </location>
    <ligand>
        <name>L-methionine</name>
        <dbReference type="ChEBI" id="CHEBI:57844"/>
        <note>ligand shared between two neighboring subunits</note>
    </ligand>
</feature>
<dbReference type="InterPro" id="IPR022629">
    <property type="entry name" value="S-AdoMet_synt_central"/>
</dbReference>
<dbReference type="GO" id="GO:0006556">
    <property type="term" value="P:S-adenosylmethionine biosynthetic process"/>
    <property type="evidence" value="ECO:0007669"/>
    <property type="project" value="UniProtKB-UniRule"/>
</dbReference>
<feature type="binding site" evidence="10">
    <location>
        <position position="236"/>
    </location>
    <ligand>
        <name>ATP</name>
        <dbReference type="ChEBI" id="CHEBI:30616"/>
        <note>ligand shared between two neighboring subunits</note>
    </ligand>
</feature>
<dbReference type="Pfam" id="PF02772">
    <property type="entry name" value="S-AdoMet_synt_M"/>
    <property type="match status" value="1"/>
</dbReference>
<feature type="binding site" description="in other chain" evidence="10">
    <location>
        <begin position="227"/>
        <end position="228"/>
    </location>
    <ligand>
        <name>ATP</name>
        <dbReference type="ChEBI" id="CHEBI:30616"/>
        <note>ligand shared between two neighboring subunits</note>
    </ligand>
</feature>
<evidence type="ECO:0000256" key="2">
    <source>
        <dbReference type="ARBA" id="ARBA00009685"/>
    </source>
</evidence>
<keyword evidence="10" id="KW-0963">Cytoplasm</keyword>
<feature type="binding site" evidence="10">
    <location>
        <position position="263"/>
    </location>
    <ligand>
        <name>ATP</name>
        <dbReference type="ChEBI" id="CHEBI:30616"/>
        <note>ligand shared between two neighboring subunits</note>
    </ligand>
</feature>
<comment type="similarity">
    <text evidence="2 10 12">Belongs to the AdoMet synthase family.</text>
</comment>
<feature type="binding site" description="in other chain" evidence="10">
    <location>
        <begin position="242"/>
        <end position="243"/>
    </location>
    <ligand>
        <name>ATP</name>
        <dbReference type="ChEBI" id="CHEBI:30616"/>
        <note>ligand shared between two neighboring subunits</note>
    </ligand>
</feature>
<comment type="function">
    <text evidence="10">Catalyzes the formation of S-adenosylmethionine (AdoMet) from methionine and ATP. The overall synthetic reaction is composed of two sequential steps, AdoMet formation and the subsequent tripolyphosphate hydrolysis which occurs prior to release of AdoMet from the enzyme.</text>
</comment>
<dbReference type="STRING" id="187101.VC03_04775"/>
<accession>A0A0E3ZAP1</accession>
<feature type="binding site" evidence="10">
    <location>
        <position position="45"/>
    </location>
    <ligand>
        <name>K(+)</name>
        <dbReference type="ChEBI" id="CHEBI:29103"/>
    </ligand>
</feature>
<dbReference type="RefSeq" id="WP_046328906.1">
    <property type="nucleotide sequence ID" value="NZ_CP011280.1"/>
</dbReference>